<evidence type="ECO:0000313" key="3">
    <source>
        <dbReference type="Proteomes" id="UP000578697"/>
    </source>
</evidence>
<dbReference type="CDD" id="cd00118">
    <property type="entry name" value="LysM"/>
    <property type="match status" value="2"/>
</dbReference>
<dbReference type="Gene3D" id="2.70.70.10">
    <property type="entry name" value="Glucose Permease (Domain IIA)"/>
    <property type="match status" value="1"/>
</dbReference>
<dbReference type="EMBL" id="JACHFR010000003">
    <property type="protein sequence ID" value="MBB5219747.1"/>
    <property type="molecule type" value="Genomic_DNA"/>
</dbReference>
<protein>
    <submittedName>
        <fullName evidence="2">Murein DD-endopeptidase MepM/ murein hydrolase activator NlpD</fullName>
    </submittedName>
</protein>
<dbReference type="SUPFAM" id="SSF51261">
    <property type="entry name" value="Duplicated hybrid motif"/>
    <property type="match status" value="1"/>
</dbReference>
<feature type="domain" description="LysM" evidence="1">
    <location>
        <begin position="210"/>
        <end position="253"/>
    </location>
</feature>
<dbReference type="CDD" id="cd12797">
    <property type="entry name" value="M23_peptidase"/>
    <property type="match status" value="1"/>
</dbReference>
<feature type="domain" description="LysM" evidence="1">
    <location>
        <begin position="159"/>
        <end position="204"/>
    </location>
</feature>
<keyword evidence="3" id="KW-1185">Reference proteome</keyword>
<dbReference type="GO" id="GO:0004222">
    <property type="term" value="F:metalloendopeptidase activity"/>
    <property type="evidence" value="ECO:0007669"/>
    <property type="project" value="TreeGrafter"/>
</dbReference>
<dbReference type="Pfam" id="PF01476">
    <property type="entry name" value="LysM"/>
    <property type="match status" value="2"/>
</dbReference>
<dbReference type="InterPro" id="IPR018392">
    <property type="entry name" value="LysM"/>
</dbReference>
<reference evidence="2 3" key="1">
    <citation type="submission" date="2020-08" db="EMBL/GenBank/DDBJ databases">
        <title>Genomic Encyclopedia of Type Strains, Phase IV (KMG-IV): sequencing the most valuable type-strain genomes for metagenomic binning, comparative biology and taxonomic classification.</title>
        <authorList>
            <person name="Goeker M."/>
        </authorList>
    </citation>
    <scope>NUCLEOTIDE SEQUENCE [LARGE SCALE GENOMIC DNA]</scope>
    <source>
        <strain evidence="2 3">DSM 103679</strain>
    </source>
</reference>
<sequence length="397" mass="43183">MEIFNCSSQMSFSKSYSGRNRIARSFSRTASFPVRLNFANIKGSAAAFLKKLRMETTSVCAAALRSAGSAVVRYAPSYWWIPLCAAATVALPVCISSYLEKKAETALPVEFLAPDMERIDRMMSEFADSSYFDNEGNIFDADGISSVQTAAVRDHVTYQTYTVKSGESVSSISRKFGLSNISTLIAVNGITNVRSLRAGQKLKVPSSDGLIHTVQKGETLAGLSVKYSVTVEDILDVNELESEVLSVGESLFIPGAKLDSVTLQRAMGELFTKPIRASWRLTSRFGLRPDPFTGVKSRHSGIDMACPTGTAIYSALSGKVSFTGYSSIYGNYVIINHYDGYQTLYGHMSKISCKKGQSVTQDTKIGLVGNTGYSTGPHLHFSVYKNGKLIDPLTLIK</sequence>
<dbReference type="InterPro" id="IPR016047">
    <property type="entry name" value="M23ase_b-sheet_dom"/>
</dbReference>
<evidence type="ECO:0000313" key="2">
    <source>
        <dbReference type="EMBL" id="MBB5219747.1"/>
    </source>
</evidence>
<gene>
    <name evidence="2" type="ORF">HNP77_002129</name>
</gene>
<dbReference type="InterPro" id="IPR011055">
    <property type="entry name" value="Dup_hybrid_motif"/>
</dbReference>
<comment type="caution">
    <text evidence="2">The sequence shown here is derived from an EMBL/GenBank/DDBJ whole genome shotgun (WGS) entry which is preliminary data.</text>
</comment>
<accession>A0A840SD93</accession>
<dbReference type="PROSITE" id="PS51782">
    <property type="entry name" value="LYSM"/>
    <property type="match status" value="2"/>
</dbReference>
<dbReference type="InterPro" id="IPR036779">
    <property type="entry name" value="LysM_dom_sf"/>
</dbReference>
<dbReference type="SMART" id="SM00257">
    <property type="entry name" value="LysM"/>
    <property type="match status" value="2"/>
</dbReference>
<dbReference type="AlphaFoldDB" id="A0A840SD93"/>
<dbReference type="Proteomes" id="UP000578697">
    <property type="component" value="Unassembled WGS sequence"/>
</dbReference>
<dbReference type="Pfam" id="PF01551">
    <property type="entry name" value="Peptidase_M23"/>
    <property type="match status" value="1"/>
</dbReference>
<evidence type="ECO:0000259" key="1">
    <source>
        <dbReference type="PROSITE" id="PS51782"/>
    </source>
</evidence>
<proteinExistence type="predicted"/>
<keyword evidence="2" id="KW-0378">Hydrolase</keyword>
<dbReference type="InterPro" id="IPR050570">
    <property type="entry name" value="Cell_wall_metabolism_enzyme"/>
</dbReference>
<dbReference type="PANTHER" id="PTHR21666:SF270">
    <property type="entry name" value="MUREIN HYDROLASE ACTIVATOR ENVC"/>
    <property type="match status" value="1"/>
</dbReference>
<dbReference type="RefSeq" id="WP_184653152.1">
    <property type="nucleotide sequence ID" value="NZ_JACHFR010000003.1"/>
</dbReference>
<dbReference type="Gene3D" id="3.10.350.10">
    <property type="entry name" value="LysM domain"/>
    <property type="match status" value="2"/>
</dbReference>
<name>A0A840SD93_9SPIR</name>
<dbReference type="PANTHER" id="PTHR21666">
    <property type="entry name" value="PEPTIDASE-RELATED"/>
    <property type="match status" value="1"/>
</dbReference>
<dbReference type="SUPFAM" id="SSF54106">
    <property type="entry name" value="LysM domain"/>
    <property type="match status" value="1"/>
</dbReference>
<organism evidence="2 3">
    <name type="scientific">Treponema rectale</name>
    <dbReference type="NCBI Taxonomy" id="744512"/>
    <lineage>
        <taxon>Bacteria</taxon>
        <taxon>Pseudomonadati</taxon>
        <taxon>Spirochaetota</taxon>
        <taxon>Spirochaetia</taxon>
        <taxon>Spirochaetales</taxon>
        <taxon>Treponemataceae</taxon>
        <taxon>Treponema</taxon>
    </lineage>
</organism>